<proteinExistence type="inferred from homology"/>
<evidence type="ECO:0000313" key="3">
    <source>
        <dbReference type="Proteomes" id="UP000470082"/>
    </source>
</evidence>
<protein>
    <submittedName>
        <fullName evidence="2">SDR family NAD(P)-dependent oxidoreductase</fullName>
    </submittedName>
</protein>
<dbReference type="PANTHER" id="PTHR42760">
    <property type="entry name" value="SHORT-CHAIN DEHYDROGENASES/REDUCTASES FAMILY MEMBER"/>
    <property type="match status" value="1"/>
</dbReference>
<organism evidence="2 3">
    <name type="scientific">Floccifex porci</name>
    <dbReference type="NCBI Taxonomy" id="2606629"/>
    <lineage>
        <taxon>Bacteria</taxon>
        <taxon>Bacillati</taxon>
        <taxon>Bacillota</taxon>
        <taxon>Erysipelotrichia</taxon>
        <taxon>Erysipelotrichales</taxon>
        <taxon>Erysipelotrichaceae</taxon>
        <taxon>Floccifex</taxon>
    </lineage>
</organism>
<dbReference type="AlphaFoldDB" id="A0A7X2N3C9"/>
<dbReference type="GO" id="GO:0016616">
    <property type="term" value="F:oxidoreductase activity, acting on the CH-OH group of donors, NAD or NADP as acceptor"/>
    <property type="evidence" value="ECO:0007669"/>
    <property type="project" value="TreeGrafter"/>
</dbReference>
<dbReference type="Proteomes" id="UP000470082">
    <property type="component" value="Unassembled WGS sequence"/>
</dbReference>
<dbReference type="InterPro" id="IPR036291">
    <property type="entry name" value="NAD(P)-bd_dom_sf"/>
</dbReference>
<dbReference type="Pfam" id="PF00106">
    <property type="entry name" value="adh_short"/>
    <property type="match status" value="1"/>
</dbReference>
<evidence type="ECO:0000256" key="1">
    <source>
        <dbReference type="ARBA" id="ARBA00006484"/>
    </source>
</evidence>
<sequence>MTRLNGKVAIITGGNSGVGAATALLFAKEGAKVVITARREEKLKEVAAQIEAAGGIVYPLSADISKAEDAVNIIEKTVEKFGQVDILVNNAGILEQGLKPIDRFEDEDLDRILNTNTKGTMYCMKEAAKEMTKTGKGSIINVASVAGRECNINRVS</sequence>
<dbReference type="PRINTS" id="PR00080">
    <property type="entry name" value="SDRFAMILY"/>
</dbReference>
<dbReference type="PRINTS" id="PR00081">
    <property type="entry name" value="GDHRDH"/>
</dbReference>
<dbReference type="RefSeq" id="WP_154460231.1">
    <property type="nucleotide sequence ID" value="NZ_VUMM01000010.1"/>
</dbReference>
<comment type="similarity">
    <text evidence="1">Belongs to the short-chain dehydrogenases/reductases (SDR) family.</text>
</comment>
<name>A0A7X2N3C9_9FIRM</name>
<dbReference type="CDD" id="cd05233">
    <property type="entry name" value="SDR_c"/>
    <property type="match status" value="1"/>
</dbReference>
<accession>A0A7X2N3C9</accession>
<evidence type="ECO:0000313" key="2">
    <source>
        <dbReference type="EMBL" id="MSS01695.1"/>
    </source>
</evidence>
<dbReference type="InterPro" id="IPR002347">
    <property type="entry name" value="SDR_fam"/>
</dbReference>
<dbReference type="EMBL" id="VUMM01000010">
    <property type="protein sequence ID" value="MSS01695.1"/>
    <property type="molecule type" value="Genomic_DNA"/>
</dbReference>
<keyword evidence="3" id="KW-1185">Reference proteome</keyword>
<dbReference type="SUPFAM" id="SSF51735">
    <property type="entry name" value="NAD(P)-binding Rossmann-fold domains"/>
    <property type="match status" value="1"/>
</dbReference>
<comment type="caution">
    <text evidence="2">The sequence shown here is derived from an EMBL/GenBank/DDBJ whole genome shotgun (WGS) entry which is preliminary data.</text>
</comment>
<gene>
    <name evidence="2" type="ORF">FYJ50_06240</name>
</gene>
<reference evidence="2 3" key="1">
    <citation type="submission" date="2019-08" db="EMBL/GenBank/DDBJ databases">
        <title>In-depth cultivation of the pig gut microbiome towards novel bacterial diversity and tailored functional studies.</title>
        <authorList>
            <person name="Wylensek D."/>
            <person name="Hitch T.C.A."/>
            <person name="Clavel T."/>
        </authorList>
    </citation>
    <scope>NUCLEOTIDE SEQUENCE [LARGE SCALE GENOMIC DNA]</scope>
    <source>
        <strain evidence="2 3">LKV-178-WT-2G</strain>
    </source>
</reference>
<dbReference type="Gene3D" id="3.40.50.720">
    <property type="entry name" value="NAD(P)-binding Rossmann-like Domain"/>
    <property type="match status" value="1"/>
</dbReference>